<feature type="transmembrane region" description="Helical" evidence="3">
    <location>
        <begin position="56"/>
        <end position="75"/>
    </location>
</feature>
<dbReference type="OrthoDB" id="9812498at2"/>
<feature type="compositionally biased region" description="Basic and acidic residues" evidence="2">
    <location>
        <begin position="720"/>
        <end position="737"/>
    </location>
</feature>
<evidence type="ECO:0000256" key="3">
    <source>
        <dbReference type="SAM" id="Phobius"/>
    </source>
</evidence>
<name>A0A1M4UXA0_9FLAO</name>
<reference evidence="4 5" key="1">
    <citation type="submission" date="2016-11" db="EMBL/GenBank/DDBJ databases">
        <authorList>
            <person name="Jaros S."/>
            <person name="Januszkiewicz K."/>
            <person name="Wedrychowicz H."/>
        </authorList>
    </citation>
    <scope>NUCLEOTIDE SEQUENCE [LARGE SCALE GENOMIC DNA]</scope>
    <source>
        <strain evidence="4 5">DSM 25661</strain>
    </source>
</reference>
<keyword evidence="1" id="KW-0175">Coiled coil</keyword>
<dbReference type="STRING" id="1155689.SAMN05444278_103142"/>
<feature type="transmembrane region" description="Helical" evidence="3">
    <location>
        <begin position="152"/>
        <end position="170"/>
    </location>
</feature>
<gene>
    <name evidence="4" type="ORF">SAMN05444278_103142</name>
</gene>
<keyword evidence="3" id="KW-0812">Transmembrane</keyword>
<dbReference type="RefSeq" id="WP_073192592.1">
    <property type="nucleotide sequence ID" value="NZ_FQTW01000003.1"/>
</dbReference>
<evidence type="ECO:0008006" key="6">
    <source>
        <dbReference type="Google" id="ProtNLM"/>
    </source>
</evidence>
<feature type="compositionally biased region" description="Low complexity" evidence="2">
    <location>
        <begin position="738"/>
        <end position="753"/>
    </location>
</feature>
<dbReference type="AlphaFoldDB" id="A0A1M4UXA0"/>
<keyword evidence="3" id="KW-0472">Membrane</keyword>
<evidence type="ECO:0000313" key="4">
    <source>
        <dbReference type="EMBL" id="SHE61305.1"/>
    </source>
</evidence>
<dbReference type="EMBL" id="FQTW01000003">
    <property type="protein sequence ID" value="SHE61305.1"/>
    <property type="molecule type" value="Genomic_DNA"/>
</dbReference>
<dbReference type="Proteomes" id="UP000184462">
    <property type="component" value="Unassembled WGS sequence"/>
</dbReference>
<feature type="transmembrane region" description="Helical" evidence="3">
    <location>
        <begin position="26"/>
        <end position="50"/>
    </location>
</feature>
<feature type="compositionally biased region" description="Gly residues" evidence="2">
    <location>
        <begin position="904"/>
        <end position="920"/>
    </location>
</feature>
<keyword evidence="3" id="KW-1133">Transmembrane helix</keyword>
<feature type="region of interest" description="Disordered" evidence="2">
    <location>
        <begin position="692"/>
        <end position="711"/>
    </location>
</feature>
<proteinExistence type="predicted"/>
<evidence type="ECO:0000256" key="1">
    <source>
        <dbReference type="SAM" id="Coils"/>
    </source>
</evidence>
<accession>A0A1M4UXA0</accession>
<sequence length="1141" mass="131219">MQHYQQIEHKLAQFIKKYYYNQLIKGSIISLGSILALSILIAAVEYFLWLNSTGRLILLIVGCFIMVAILSLFVIKPILKLTKISKGIDFYSASNLIGQHFKEVDDKLTNILQLKEQGASNEFIIASIEQKSKEIKSVPFQMAVNFNYNLKYLRFAIIPLLIIVAIWVSGQGQFFSDSYFRMANYQKEFEPPAPFQFHILNDSLEAIAGSDFTIKAITHGEIAPEQISIHLNDEKFSLEQLADGSHIFNLQNLTETTEFYLSANKIKSRTYKISLLQTPQLKGLNLQLKFPSYIKRPASNIKGTGNLTIPEGTMVSWQISTAHTSQVNLLSDTEKVSFQDEDGIFSHQQKIFQNLNYQLSISNALFSNFEKLSYQIKVVKDEYPQLKLQTKQDTINQQQRYFFAKLSDDYGLTKAEIEITNTKTDSSFTQPISIAKNSFATFNYAVPNPELNFKPGFTYRYVFKVYDNDAVNGQKSSQSEIFYFNKPSQAEAKKDNLKQQQEAINQINQSLSKNKAAEKELSDLKQISKEKQQLNYTDKQKLKRFVERQKQQMALMKSYSKKLEKQLKDFDSKNQDKNELEERLKQNQEQIEQNKKLLDELQKLQEKIDQENLDDALDEFDKEQKKQEQNLEQLLELTKRFYVEEKQKQLADELKSLAEKQENLAKSKENSSEKQKDLSQDFKELQDEIKQLKEENEDLEKPMDIGSDKFLEENIKTDQNTAEEKLSESEENKDNKQQSKQKAQKAQQNAAKQMRQLSKKMQQQMMAGGMKQQQEDAEMLKQILDNLIVYSIEQEKLMNDFSRLTNKNPLFASKLRRQAELRENFKHVDDSLFELAKRNMMITALVNNAIEDIKFNTKKTLENLAENKIDRGMSYQQYIMKDANQLANLLSQSLDQMQQQMSGSGQGQGGKPKPGQGQGSGQQLSDIIKSHDELSKAMKQGQQKGQKSGGKKKGQKADKGGEKSGGEGQSDTSGQNEQNGKNGKPQSNQKSSDKGQTGKNADSNGNADEIYRIFKQQQKLRQQLEDRIQQLGLDANTNALDKSLNELEQELLMKGFTNKLLQKMESVKHQLLKLEEAANKQGKEEQRQAETNTKTFNSNQENWIEKSKEYFNSTELLNRQQLPLQPKFKLLIEQYFKLTND</sequence>
<protein>
    <recommendedName>
        <fullName evidence="6">DUF4175 family protein</fullName>
    </recommendedName>
</protein>
<feature type="coiled-coil region" evidence="1">
    <location>
        <begin position="1014"/>
        <end position="1084"/>
    </location>
</feature>
<feature type="region of interest" description="Disordered" evidence="2">
    <location>
        <begin position="896"/>
        <end position="1006"/>
    </location>
</feature>
<feature type="compositionally biased region" description="Polar residues" evidence="2">
    <location>
        <begin position="972"/>
        <end position="1006"/>
    </location>
</feature>
<keyword evidence="5" id="KW-1185">Reference proteome</keyword>
<feature type="region of interest" description="Disordered" evidence="2">
    <location>
        <begin position="720"/>
        <end position="753"/>
    </location>
</feature>
<evidence type="ECO:0000256" key="2">
    <source>
        <dbReference type="SAM" id="MobiDB-lite"/>
    </source>
</evidence>
<organism evidence="4 5">
    <name type="scientific">Psychroflexus salarius</name>
    <dbReference type="NCBI Taxonomy" id="1155689"/>
    <lineage>
        <taxon>Bacteria</taxon>
        <taxon>Pseudomonadati</taxon>
        <taxon>Bacteroidota</taxon>
        <taxon>Flavobacteriia</taxon>
        <taxon>Flavobacteriales</taxon>
        <taxon>Flavobacteriaceae</taxon>
        <taxon>Psychroflexus</taxon>
    </lineage>
</organism>
<feature type="compositionally biased region" description="Basic and acidic residues" evidence="2">
    <location>
        <begin position="955"/>
        <end position="965"/>
    </location>
</feature>
<feature type="coiled-coil region" evidence="1">
    <location>
        <begin position="490"/>
        <end position="534"/>
    </location>
</feature>
<evidence type="ECO:0000313" key="5">
    <source>
        <dbReference type="Proteomes" id="UP000184462"/>
    </source>
</evidence>